<reference evidence="5 6" key="1">
    <citation type="submission" date="2024-07" db="EMBL/GenBank/DDBJ databases">
        <authorList>
            <person name="Kang M."/>
        </authorList>
    </citation>
    <scope>NUCLEOTIDE SEQUENCE [LARGE SCALE GENOMIC DNA]</scope>
    <source>
        <strain evidence="5 6">DFM31</strain>
    </source>
</reference>
<comment type="function">
    <text evidence="3">Thiol-specific peroxidase that catalyzes the reduction of hydrogen peroxide and organic hydroperoxides to water and alcohols, respectively. Plays a role in cell protection against oxidative stress by detoxifying peroxides.</text>
</comment>
<dbReference type="CDD" id="cd03013">
    <property type="entry name" value="PRX5_like"/>
    <property type="match status" value="1"/>
</dbReference>
<comment type="caution">
    <text evidence="5">The sequence shown here is derived from an EMBL/GenBank/DDBJ whole genome shotgun (WGS) entry which is preliminary data.</text>
</comment>
<dbReference type="EC" id="1.11.1.27" evidence="3"/>
<dbReference type="RefSeq" id="WP_366193128.1">
    <property type="nucleotide sequence ID" value="NZ_JBFBVU010000012.1"/>
</dbReference>
<keyword evidence="3" id="KW-0049">Antioxidant</keyword>
<dbReference type="InterPro" id="IPR036249">
    <property type="entry name" value="Thioredoxin-like_sf"/>
</dbReference>
<sequence>MPISQGDTLPDATLMRLGAEGPETVELSSLTKGRKIVLAGLPGAYTGPCTEAHIPSYVRTIGDLKAKGIDDIVCVIVNDPFVAKVWGDTTGAAEAGIHILCDPEGTFIHALGLEFTAPAVGLIDRSQRFAMIVDDGKVSLLNVEPDGGVCNVSAGETLLETL</sequence>
<dbReference type="SUPFAM" id="SSF52833">
    <property type="entry name" value="Thioredoxin-like"/>
    <property type="match status" value="1"/>
</dbReference>
<evidence type="ECO:0000313" key="6">
    <source>
        <dbReference type="Proteomes" id="UP001553161"/>
    </source>
</evidence>
<organism evidence="5 6">
    <name type="scientific">Meridianimarinicoccus marinus</name>
    <dbReference type="NCBI Taxonomy" id="3231483"/>
    <lineage>
        <taxon>Bacteria</taxon>
        <taxon>Pseudomonadati</taxon>
        <taxon>Pseudomonadota</taxon>
        <taxon>Alphaproteobacteria</taxon>
        <taxon>Rhodobacterales</taxon>
        <taxon>Paracoccaceae</taxon>
        <taxon>Meridianimarinicoccus</taxon>
    </lineage>
</organism>
<keyword evidence="3" id="KW-0676">Redox-active center</keyword>
<evidence type="ECO:0000259" key="4">
    <source>
        <dbReference type="PROSITE" id="PS51352"/>
    </source>
</evidence>
<dbReference type="InterPro" id="IPR037944">
    <property type="entry name" value="PRX5-like"/>
</dbReference>
<name>A0ABV3L6Y5_9RHOB</name>
<dbReference type="InterPro" id="IPR013766">
    <property type="entry name" value="Thioredoxin_domain"/>
</dbReference>
<dbReference type="PANTHER" id="PTHR10430:SF16">
    <property type="entry name" value="PEROXIREDOXIN-5, MITOCHONDRIAL"/>
    <property type="match status" value="1"/>
</dbReference>
<dbReference type="PROSITE" id="PS51352">
    <property type="entry name" value="THIOREDOXIN_2"/>
    <property type="match status" value="1"/>
</dbReference>
<dbReference type="Gene3D" id="3.40.30.10">
    <property type="entry name" value="Glutaredoxin"/>
    <property type="match status" value="1"/>
</dbReference>
<dbReference type="PANTHER" id="PTHR10430">
    <property type="entry name" value="PEROXIREDOXIN"/>
    <property type="match status" value="1"/>
</dbReference>
<protein>
    <recommendedName>
        <fullName evidence="3">Glutathione-dependent peroxiredoxin</fullName>
        <ecNumber evidence="3">1.11.1.27</ecNumber>
    </recommendedName>
</protein>
<accession>A0ABV3L6Y5</accession>
<keyword evidence="2 3" id="KW-0560">Oxidoreductase</keyword>
<comment type="catalytic activity">
    <reaction evidence="3">
        <text>a hydroperoxide + 2 glutathione = an alcohol + glutathione disulfide + H2O</text>
        <dbReference type="Rhea" id="RHEA:62632"/>
        <dbReference type="ChEBI" id="CHEBI:15377"/>
        <dbReference type="ChEBI" id="CHEBI:30879"/>
        <dbReference type="ChEBI" id="CHEBI:35924"/>
        <dbReference type="ChEBI" id="CHEBI:57925"/>
        <dbReference type="ChEBI" id="CHEBI:58297"/>
        <dbReference type="EC" id="1.11.1.27"/>
    </reaction>
</comment>
<evidence type="ECO:0000256" key="3">
    <source>
        <dbReference type="RuleBase" id="RU366011"/>
    </source>
</evidence>
<proteinExistence type="inferred from homology"/>
<evidence type="ECO:0000313" key="5">
    <source>
        <dbReference type="EMBL" id="MEV8467344.1"/>
    </source>
</evidence>
<evidence type="ECO:0000256" key="2">
    <source>
        <dbReference type="ARBA" id="ARBA00023002"/>
    </source>
</evidence>
<keyword evidence="1 3" id="KW-0575">Peroxidase</keyword>
<dbReference type="InterPro" id="IPR013740">
    <property type="entry name" value="Redoxin"/>
</dbReference>
<evidence type="ECO:0000256" key="1">
    <source>
        <dbReference type="ARBA" id="ARBA00022559"/>
    </source>
</evidence>
<dbReference type="Proteomes" id="UP001553161">
    <property type="component" value="Unassembled WGS sequence"/>
</dbReference>
<feature type="domain" description="Thioredoxin" evidence="4">
    <location>
        <begin position="3"/>
        <end position="162"/>
    </location>
</feature>
<keyword evidence="6" id="KW-1185">Reference proteome</keyword>
<gene>
    <name evidence="5" type="ORF">AB0T83_11185</name>
</gene>
<dbReference type="EMBL" id="JBFBVU010000012">
    <property type="protein sequence ID" value="MEV8467344.1"/>
    <property type="molecule type" value="Genomic_DNA"/>
</dbReference>
<dbReference type="Pfam" id="PF08534">
    <property type="entry name" value="Redoxin"/>
    <property type="match status" value="1"/>
</dbReference>
<comment type="similarity">
    <text evidence="3">Belongs to the peroxiredoxin family. Prx5 subfamily.</text>
</comment>